<dbReference type="Gene3D" id="3.10.129.10">
    <property type="entry name" value="Hotdog Thioesterase"/>
    <property type="match status" value="1"/>
</dbReference>
<dbReference type="AlphaFoldDB" id="A0A158M048"/>
<accession>A0A158M048</accession>
<gene>
    <name evidence="2" type="ORF">L497_0622</name>
</gene>
<dbReference type="SUPFAM" id="SSF54637">
    <property type="entry name" value="Thioesterase/thiol ester dehydrase-isomerase"/>
    <property type="match status" value="1"/>
</dbReference>
<evidence type="ECO:0000313" key="2">
    <source>
        <dbReference type="EMBL" id="KAK87157.1"/>
    </source>
</evidence>
<protein>
    <submittedName>
        <fullName evidence="2">PF14539 domain protein</fullName>
    </submittedName>
</protein>
<feature type="compositionally biased region" description="Low complexity" evidence="1">
    <location>
        <begin position="177"/>
        <end position="195"/>
    </location>
</feature>
<dbReference type="InterPro" id="IPR029069">
    <property type="entry name" value="HotDog_dom_sf"/>
</dbReference>
<dbReference type="GeneID" id="93120532"/>
<name>A0A158M048_9BORD</name>
<dbReference type="Proteomes" id="UP000026682">
    <property type="component" value="Unassembled WGS sequence"/>
</dbReference>
<evidence type="ECO:0000313" key="3">
    <source>
        <dbReference type="Proteomes" id="UP000026682"/>
    </source>
</evidence>
<evidence type="ECO:0000256" key="1">
    <source>
        <dbReference type="SAM" id="MobiDB-lite"/>
    </source>
</evidence>
<organism evidence="2 3">
    <name type="scientific">Bordetella holmesii CDC-H585-BH</name>
    <dbReference type="NCBI Taxonomy" id="1331206"/>
    <lineage>
        <taxon>Bacteria</taxon>
        <taxon>Pseudomonadati</taxon>
        <taxon>Pseudomonadota</taxon>
        <taxon>Betaproteobacteria</taxon>
        <taxon>Burkholderiales</taxon>
        <taxon>Alcaligenaceae</taxon>
        <taxon>Bordetella</taxon>
    </lineage>
</organism>
<proteinExistence type="predicted"/>
<dbReference type="STRING" id="35814.BBB42_06440"/>
<feature type="region of interest" description="Disordered" evidence="1">
    <location>
        <begin position="166"/>
        <end position="204"/>
    </location>
</feature>
<sequence length="204" mass="22868">MRLEWLRHIPVRWRAAALRLGFNLHPAFRATGGRVIEVARDYRSLRLRLPLNRHTRNLVGSIYGGALFAVTDGAHPTLLMLALGREVIVWDKAASIRFRRPAYETLYAEFHLTREEIAQIRTLLDSEHETTRLYTVELKDAAGEVYAVVERSVYLADKDFYRQKTSGAVPWSTPTDSPACASSSEEDSAASSSGAHPLPVPPAR</sequence>
<dbReference type="Pfam" id="PF14539">
    <property type="entry name" value="DUF4442"/>
    <property type="match status" value="1"/>
</dbReference>
<dbReference type="PATRIC" id="fig|1331206.3.peg.3388"/>
<reference evidence="2 3" key="1">
    <citation type="submission" date="2014-03" db="EMBL/GenBank/DDBJ databases">
        <title>Genome sequence of Bordetella holmseii.</title>
        <authorList>
            <person name="Harvill E."/>
            <person name="Goodfield L.L."/>
            <person name="Ivanov Y."/>
            <person name="Meyer J.A."/>
            <person name="Newth C."/>
            <person name="Cassiday P."/>
            <person name="Tondella M.L."/>
            <person name="Liao P."/>
            <person name="Zimmerman J."/>
            <person name="Meert K."/>
            <person name="Wessel D."/>
            <person name="Berger J."/>
            <person name="Dean J.M."/>
            <person name="Holubkov R."/>
            <person name="Burr J."/>
            <person name="Liu T."/>
            <person name="Brinkac L.M."/>
            <person name="Sanka R."/>
            <person name="Kim M."/>
            <person name="Losada L."/>
        </authorList>
    </citation>
    <scope>NUCLEOTIDE SEQUENCE [LARGE SCALE GENOMIC DNA]</scope>
    <source>
        <strain evidence="2 3">CDC-H585-BH</strain>
    </source>
</reference>
<dbReference type="InterPro" id="IPR027961">
    <property type="entry name" value="DUF4442"/>
</dbReference>
<dbReference type="EMBL" id="JFZZ01000141">
    <property type="protein sequence ID" value="KAK87157.1"/>
    <property type="molecule type" value="Genomic_DNA"/>
</dbReference>
<comment type="caution">
    <text evidence="2">The sequence shown here is derived from an EMBL/GenBank/DDBJ whole genome shotgun (WGS) entry which is preliminary data.</text>
</comment>
<dbReference type="RefSeq" id="WP_005012980.1">
    <property type="nucleotide sequence ID" value="NZ_JFZZ01000141.1"/>
</dbReference>